<reference evidence="2 3" key="1">
    <citation type="submission" date="2018-06" db="EMBL/GenBank/DDBJ databases">
        <title>Comparative genomics reveals the genomic features of Rhizophagus irregularis, R. cerebriforme, R. diaphanum and Gigaspora rosea, and their symbiotic lifestyle signature.</title>
        <authorList>
            <person name="Morin E."/>
            <person name="San Clemente H."/>
            <person name="Chen E.C.H."/>
            <person name="De La Providencia I."/>
            <person name="Hainaut M."/>
            <person name="Kuo A."/>
            <person name="Kohler A."/>
            <person name="Murat C."/>
            <person name="Tang N."/>
            <person name="Roy S."/>
            <person name="Loubradou J."/>
            <person name="Henrissat B."/>
            <person name="Grigoriev I.V."/>
            <person name="Corradi N."/>
            <person name="Roux C."/>
            <person name="Martin F.M."/>
        </authorList>
    </citation>
    <scope>NUCLEOTIDE SEQUENCE [LARGE SCALE GENOMIC DNA]</scope>
    <source>
        <strain evidence="2 3">DAOM 194757</strain>
    </source>
</reference>
<keyword evidence="1" id="KW-0812">Transmembrane</keyword>
<dbReference type="OrthoDB" id="3251871at2759"/>
<proteinExistence type="predicted"/>
<evidence type="ECO:0000256" key="1">
    <source>
        <dbReference type="SAM" id="Phobius"/>
    </source>
</evidence>
<gene>
    <name evidence="2" type="ORF">C2G38_1693453</name>
</gene>
<evidence type="ECO:0000313" key="3">
    <source>
        <dbReference type="Proteomes" id="UP000266673"/>
    </source>
</evidence>
<keyword evidence="1" id="KW-0472">Membrane</keyword>
<protein>
    <recommendedName>
        <fullName evidence="4">G-protein coupled receptors family 1 profile domain-containing protein</fullName>
    </recommendedName>
</protein>
<keyword evidence="1" id="KW-1133">Transmembrane helix</keyword>
<organism evidence="2 3">
    <name type="scientific">Gigaspora rosea</name>
    <dbReference type="NCBI Taxonomy" id="44941"/>
    <lineage>
        <taxon>Eukaryota</taxon>
        <taxon>Fungi</taxon>
        <taxon>Fungi incertae sedis</taxon>
        <taxon>Mucoromycota</taxon>
        <taxon>Glomeromycotina</taxon>
        <taxon>Glomeromycetes</taxon>
        <taxon>Diversisporales</taxon>
        <taxon>Gigasporaceae</taxon>
        <taxon>Gigaspora</taxon>
    </lineage>
</organism>
<dbReference type="Proteomes" id="UP000266673">
    <property type="component" value="Unassembled WGS sequence"/>
</dbReference>
<keyword evidence="3" id="KW-1185">Reference proteome</keyword>
<feature type="transmembrane region" description="Helical" evidence="1">
    <location>
        <begin position="88"/>
        <end position="116"/>
    </location>
</feature>
<accession>A0A397UUW9</accession>
<sequence length="134" mass="15215">MASITPISRDQFNFIAQICVPLNIISLISSIASCMTFGFIRIYYPNLADRVSFRLSFAALFCDIGYSVHILILLGLDVGIGFSCIYTVWGVVFFGLTSLFFIVCIALVCIMILFYCSLHMYFICLSFFDFRIFI</sequence>
<evidence type="ECO:0000313" key="2">
    <source>
        <dbReference type="EMBL" id="RIB13935.1"/>
    </source>
</evidence>
<comment type="caution">
    <text evidence="2">The sequence shown here is derived from an EMBL/GenBank/DDBJ whole genome shotgun (WGS) entry which is preliminary data.</text>
</comment>
<dbReference type="EMBL" id="QKWP01000878">
    <property type="protein sequence ID" value="RIB13935.1"/>
    <property type="molecule type" value="Genomic_DNA"/>
</dbReference>
<name>A0A397UUW9_9GLOM</name>
<dbReference type="AlphaFoldDB" id="A0A397UUW9"/>
<evidence type="ECO:0008006" key="4">
    <source>
        <dbReference type="Google" id="ProtNLM"/>
    </source>
</evidence>
<feature type="transmembrane region" description="Helical" evidence="1">
    <location>
        <begin position="20"/>
        <end position="43"/>
    </location>
</feature>